<protein>
    <submittedName>
        <fullName evidence="1">Uncharacterized protein</fullName>
    </submittedName>
</protein>
<evidence type="ECO:0000313" key="2">
    <source>
        <dbReference type="Proteomes" id="UP001283361"/>
    </source>
</evidence>
<dbReference type="AlphaFoldDB" id="A0AAE0YGJ9"/>
<dbReference type="EMBL" id="JAWDGP010006291">
    <property type="protein sequence ID" value="KAK3743932.1"/>
    <property type="molecule type" value="Genomic_DNA"/>
</dbReference>
<comment type="caution">
    <text evidence="1">The sequence shown here is derived from an EMBL/GenBank/DDBJ whole genome shotgun (WGS) entry which is preliminary data.</text>
</comment>
<proteinExistence type="predicted"/>
<evidence type="ECO:0000313" key="1">
    <source>
        <dbReference type="EMBL" id="KAK3743932.1"/>
    </source>
</evidence>
<name>A0AAE0YGJ9_9GAST</name>
<dbReference type="Proteomes" id="UP001283361">
    <property type="component" value="Unassembled WGS sequence"/>
</dbReference>
<organism evidence="1 2">
    <name type="scientific">Elysia crispata</name>
    <name type="common">lettuce slug</name>
    <dbReference type="NCBI Taxonomy" id="231223"/>
    <lineage>
        <taxon>Eukaryota</taxon>
        <taxon>Metazoa</taxon>
        <taxon>Spiralia</taxon>
        <taxon>Lophotrochozoa</taxon>
        <taxon>Mollusca</taxon>
        <taxon>Gastropoda</taxon>
        <taxon>Heterobranchia</taxon>
        <taxon>Euthyneura</taxon>
        <taxon>Panpulmonata</taxon>
        <taxon>Sacoglossa</taxon>
        <taxon>Placobranchoidea</taxon>
        <taxon>Plakobranchidae</taxon>
        <taxon>Elysia</taxon>
    </lineage>
</organism>
<keyword evidence="2" id="KW-1185">Reference proteome</keyword>
<gene>
    <name evidence="1" type="ORF">RRG08_054818</name>
</gene>
<accession>A0AAE0YGJ9</accession>
<sequence>MFVTLCAGDSRVRVVANRVEAKHFNKASGLSPETCVYHTAVRHTTHKGIYNLRRTSYFYKLSKSSDGAKAHQHAAPNRIEVKQQGTRRHLTGFATIRAPEDRP</sequence>
<reference evidence="1" key="1">
    <citation type="journal article" date="2023" name="G3 (Bethesda)">
        <title>A reference genome for the long-term kleptoplast-retaining sea slug Elysia crispata morphotype clarki.</title>
        <authorList>
            <person name="Eastman K.E."/>
            <person name="Pendleton A.L."/>
            <person name="Shaikh M.A."/>
            <person name="Suttiyut T."/>
            <person name="Ogas R."/>
            <person name="Tomko P."/>
            <person name="Gavelis G."/>
            <person name="Widhalm J.R."/>
            <person name="Wisecaver J.H."/>
        </authorList>
    </citation>
    <scope>NUCLEOTIDE SEQUENCE</scope>
    <source>
        <strain evidence="1">ECLA1</strain>
    </source>
</reference>